<gene>
    <name evidence="3" type="ORF">VTL71DRAFT_6677</name>
</gene>
<comment type="pathway">
    <text evidence="1">Mycotoxin biosynthesis.</text>
</comment>
<reference evidence="3 4" key="1">
    <citation type="journal article" date="2024" name="Commun. Biol.">
        <title>Comparative genomic analysis of thermophilic fungi reveals convergent evolutionary adaptations and gene losses.</title>
        <authorList>
            <person name="Steindorff A.S."/>
            <person name="Aguilar-Pontes M.V."/>
            <person name="Robinson A.J."/>
            <person name="Andreopoulos B."/>
            <person name="LaButti K."/>
            <person name="Kuo A."/>
            <person name="Mondo S."/>
            <person name="Riley R."/>
            <person name="Otillar R."/>
            <person name="Haridas S."/>
            <person name="Lipzen A."/>
            <person name="Grimwood J."/>
            <person name="Schmutz J."/>
            <person name="Clum A."/>
            <person name="Reid I.D."/>
            <person name="Moisan M.C."/>
            <person name="Butler G."/>
            <person name="Nguyen T.T.M."/>
            <person name="Dewar K."/>
            <person name="Conant G."/>
            <person name="Drula E."/>
            <person name="Henrissat B."/>
            <person name="Hansel C."/>
            <person name="Singer S."/>
            <person name="Hutchinson M.I."/>
            <person name="de Vries R.P."/>
            <person name="Natvig D.O."/>
            <person name="Powell A.J."/>
            <person name="Tsang A."/>
            <person name="Grigoriev I.V."/>
        </authorList>
    </citation>
    <scope>NUCLEOTIDE SEQUENCE [LARGE SCALE GENOMIC DNA]</scope>
    <source>
        <strain evidence="3 4">CBS 494.80</strain>
    </source>
</reference>
<dbReference type="InterPro" id="IPR021765">
    <property type="entry name" value="UstYa-like"/>
</dbReference>
<protein>
    <recommendedName>
        <fullName evidence="5">Tat pathway signal sequence</fullName>
    </recommendedName>
</protein>
<evidence type="ECO:0008006" key="5">
    <source>
        <dbReference type="Google" id="ProtNLM"/>
    </source>
</evidence>
<evidence type="ECO:0000256" key="2">
    <source>
        <dbReference type="ARBA" id="ARBA00035112"/>
    </source>
</evidence>
<dbReference type="EMBL" id="JAZHXI010000017">
    <property type="protein sequence ID" value="KAL2062411.1"/>
    <property type="molecule type" value="Genomic_DNA"/>
</dbReference>
<comment type="similarity">
    <text evidence="2">Belongs to the ustYa family.</text>
</comment>
<dbReference type="PANTHER" id="PTHR33365:SF4">
    <property type="entry name" value="CYCLOCHLOROTINE BIOSYNTHESIS PROTEIN O"/>
    <property type="match status" value="1"/>
</dbReference>
<sequence length="280" mass="32390">MSEALKHSPVIEEDNADFFNERSPKGKSVLSWWKVAVQTLFGLLSLSMLLASFRISKCGDQQCAMQLSAYSPALNHISFEKHYFDGFYDKSPFKGHPDPELDDEWNRLIRSGYVSISEDAMTEKLHKNKTYVTLPSDQDGGYLGNLEVYHQLHCLNLIRQYTYEEYYRDLERLPMEFTDSDGVLRQHVGTFTPYPKFAGCQLTVVTKDHCIDYLRQLIMCTGDVGIHTYFWMKGRDLPFPDFRVERKCRAWSSIEAFAIQAHGNITLPKKPQGVFEHEHP</sequence>
<name>A0ABR4BXM1_9HELO</name>
<proteinExistence type="inferred from homology"/>
<evidence type="ECO:0000313" key="4">
    <source>
        <dbReference type="Proteomes" id="UP001595075"/>
    </source>
</evidence>
<comment type="caution">
    <text evidence="3">The sequence shown here is derived from an EMBL/GenBank/DDBJ whole genome shotgun (WGS) entry which is preliminary data.</text>
</comment>
<accession>A0ABR4BXM1</accession>
<evidence type="ECO:0000313" key="3">
    <source>
        <dbReference type="EMBL" id="KAL2062411.1"/>
    </source>
</evidence>
<dbReference type="Pfam" id="PF11807">
    <property type="entry name" value="UstYa"/>
    <property type="match status" value="1"/>
</dbReference>
<organism evidence="3 4">
    <name type="scientific">Oculimacula yallundae</name>
    <dbReference type="NCBI Taxonomy" id="86028"/>
    <lineage>
        <taxon>Eukaryota</taxon>
        <taxon>Fungi</taxon>
        <taxon>Dikarya</taxon>
        <taxon>Ascomycota</taxon>
        <taxon>Pezizomycotina</taxon>
        <taxon>Leotiomycetes</taxon>
        <taxon>Helotiales</taxon>
        <taxon>Ploettnerulaceae</taxon>
        <taxon>Oculimacula</taxon>
    </lineage>
</organism>
<keyword evidence="4" id="KW-1185">Reference proteome</keyword>
<dbReference type="Proteomes" id="UP001595075">
    <property type="component" value="Unassembled WGS sequence"/>
</dbReference>
<dbReference type="PANTHER" id="PTHR33365">
    <property type="entry name" value="YALI0B05434P"/>
    <property type="match status" value="1"/>
</dbReference>
<evidence type="ECO:0000256" key="1">
    <source>
        <dbReference type="ARBA" id="ARBA00004685"/>
    </source>
</evidence>